<protein>
    <recommendedName>
        <fullName evidence="1">Endonuclease/exonuclease/phosphatase domain-containing protein</fullName>
    </recommendedName>
</protein>
<accession>A0A4R5AB19</accession>
<dbReference type="SUPFAM" id="SSF56219">
    <property type="entry name" value="DNase I-like"/>
    <property type="match status" value="1"/>
</dbReference>
<evidence type="ECO:0000313" key="2">
    <source>
        <dbReference type="EMBL" id="TDD68410.1"/>
    </source>
</evidence>
<comment type="caution">
    <text evidence="2">The sequence shown here is derived from an EMBL/GenBank/DDBJ whole genome shotgun (WGS) entry which is preliminary data.</text>
</comment>
<evidence type="ECO:0000259" key="1">
    <source>
        <dbReference type="Pfam" id="PF03372"/>
    </source>
</evidence>
<dbReference type="Gene3D" id="3.60.10.10">
    <property type="entry name" value="Endonuclease/exonuclease/phosphatase"/>
    <property type="match status" value="1"/>
</dbReference>
<dbReference type="Proteomes" id="UP000295578">
    <property type="component" value="Unassembled WGS sequence"/>
</dbReference>
<evidence type="ECO:0000313" key="3">
    <source>
        <dbReference type="Proteomes" id="UP000295578"/>
    </source>
</evidence>
<name>A0A4R5AB19_9ACTN</name>
<dbReference type="InterPro" id="IPR036691">
    <property type="entry name" value="Endo/exonu/phosph_ase_sf"/>
</dbReference>
<dbReference type="OrthoDB" id="4520214at2"/>
<reference evidence="2 3" key="1">
    <citation type="submission" date="2019-03" db="EMBL/GenBank/DDBJ databases">
        <title>Draft genome sequences of novel Actinobacteria.</title>
        <authorList>
            <person name="Sahin N."/>
            <person name="Ay H."/>
            <person name="Saygin H."/>
        </authorList>
    </citation>
    <scope>NUCLEOTIDE SEQUENCE [LARGE SCALE GENOMIC DNA]</scope>
    <source>
        <strain evidence="2 3">DSM 45941</strain>
    </source>
</reference>
<keyword evidence="3" id="KW-1185">Reference proteome</keyword>
<dbReference type="AlphaFoldDB" id="A0A4R5AB19"/>
<sequence length="293" mass="31566">MTDDAVQGMLFGAVDTDTGDQVVTDPGTTELRVCALNVNSPNPQRAQRLADWLLKTRSNTLILTEMQPSSGGRLIMSVLEAEGFTISCGPGWQESRYLATIASRGFTVSPVLPPAFNPRIVAVDLTASTAPTTKDGAAQTESRGQAGQTIRVIGVYGPTNGMTEESSERRRAFQQRIIGYLTSISHPNMIVAGDLNVVEPGHRPHLPAFADHDYAFYTGLLDLGLTDAYRALHPTATDHSWVSDRFGSQRLDHALVSAATGCITACSYDHQPRTLQMSDHAALVTTVQLAATR</sequence>
<gene>
    <name evidence="2" type="ORF">E1293_36955</name>
</gene>
<feature type="domain" description="Endonuclease/exonuclease/phosphatase" evidence="1">
    <location>
        <begin position="36"/>
        <end position="280"/>
    </location>
</feature>
<dbReference type="GO" id="GO:0003824">
    <property type="term" value="F:catalytic activity"/>
    <property type="evidence" value="ECO:0007669"/>
    <property type="project" value="InterPro"/>
</dbReference>
<organism evidence="2 3">
    <name type="scientific">Actinomadura darangshiensis</name>
    <dbReference type="NCBI Taxonomy" id="705336"/>
    <lineage>
        <taxon>Bacteria</taxon>
        <taxon>Bacillati</taxon>
        <taxon>Actinomycetota</taxon>
        <taxon>Actinomycetes</taxon>
        <taxon>Streptosporangiales</taxon>
        <taxon>Thermomonosporaceae</taxon>
        <taxon>Actinomadura</taxon>
    </lineage>
</organism>
<dbReference type="EMBL" id="SMKY01000269">
    <property type="protein sequence ID" value="TDD68410.1"/>
    <property type="molecule type" value="Genomic_DNA"/>
</dbReference>
<dbReference type="InterPro" id="IPR005135">
    <property type="entry name" value="Endo/exonuclease/phosphatase"/>
</dbReference>
<dbReference type="RefSeq" id="WP_132203102.1">
    <property type="nucleotide sequence ID" value="NZ_SMKY01000269.1"/>
</dbReference>
<proteinExistence type="predicted"/>
<dbReference type="Pfam" id="PF03372">
    <property type="entry name" value="Exo_endo_phos"/>
    <property type="match status" value="1"/>
</dbReference>